<evidence type="ECO:0000313" key="3">
    <source>
        <dbReference type="Proteomes" id="UP001501476"/>
    </source>
</evidence>
<reference evidence="3" key="1">
    <citation type="journal article" date="2019" name="Int. J. Syst. Evol. Microbiol.">
        <title>The Global Catalogue of Microorganisms (GCM) 10K type strain sequencing project: providing services to taxonomists for standard genome sequencing and annotation.</title>
        <authorList>
            <consortium name="The Broad Institute Genomics Platform"/>
            <consortium name="The Broad Institute Genome Sequencing Center for Infectious Disease"/>
            <person name="Wu L."/>
            <person name="Ma J."/>
        </authorList>
    </citation>
    <scope>NUCLEOTIDE SEQUENCE [LARGE SCALE GENOMIC DNA]</scope>
    <source>
        <strain evidence="3">JCM 6886</strain>
    </source>
</reference>
<keyword evidence="3" id="KW-1185">Reference proteome</keyword>
<comment type="caution">
    <text evidence="2">The sequence shown here is derived from an EMBL/GenBank/DDBJ whole genome shotgun (WGS) entry which is preliminary data.</text>
</comment>
<evidence type="ECO:0000313" key="2">
    <source>
        <dbReference type="EMBL" id="GAA0226461.1"/>
    </source>
</evidence>
<feature type="signal peptide" evidence="1">
    <location>
        <begin position="1"/>
        <end position="23"/>
    </location>
</feature>
<dbReference type="EMBL" id="BAAADG010000005">
    <property type="protein sequence ID" value="GAA0226461.1"/>
    <property type="molecule type" value="Genomic_DNA"/>
</dbReference>
<sequence>MFQRACLMLSCFSLMAVCLPAYADKPNLTPGMWAHTTTTTIQGPMSLEPQTSSNQECLTQAQIDKGVDMLEIPKQCLVQKVNVLRDTADFAVDCDIQGIKNHFIGHTNFRGDHMDGQMSSEMNSPMGTMVMTMNFTAKRIGACPAAK</sequence>
<dbReference type="RefSeq" id="WP_286303843.1">
    <property type="nucleotide sequence ID" value="NZ_AP027741.1"/>
</dbReference>
<organism evidence="2 3">
    <name type="scientific">Methylophaga marina</name>
    <dbReference type="NCBI Taxonomy" id="45495"/>
    <lineage>
        <taxon>Bacteria</taxon>
        <taxon>Pseudomonadati</taxon>
        <taxon>Pseudomonadota</taxon>
        <taxon>Gammaproteobacteria</taxon>
        <taxon>Thiotrichales</taxon>
        <taxon>Piscirickettsiaceae</taxon>
        <taxon>Methylophaga</taxon>
    </lineage>
</organism>
<dbReference type="Pfam" id="PF12276">
    <property type="entry name" value="DUF3617"/>
    <property type="match status" value="1"/>
</dbReference>
<dbReference type="InterPro" id="IPR022061">
    <property type="entry name" value="DUF3617"/>
</dbReference>
<accession>A0ABP3D914</accession>
<dbReference type="Proteomes" id="UP001501476">
    <property type="component" value="Unassembled WGS sequence"/>
</dbReference>
<keyword evidence="1" id="KW-0732">Signal</keyword>
<feature type="chain" id="PRO_5047283926" description="DUF3617 family protein" evidence="1">
    <location>
        <begin position="24"/>
        <end position="147"/>
    </location>
</feature>
<gene>
    <name evidence="2" type="ORF">GCM10008964_17550</name>
</gene>
<evidence type="ECO:0000256" key="1">
    <source>
        <dbReference type="SAM" id="SignalP"/>
    </source>
</evidence>
<evidence type="ECO:0008006" key="4">
    <source>
        <dbReference type="Google" id="ProtNLM"/>
    </source>
</evidence>
<name>A0ABP3D914_9GAMM</name>
<proteinExistence type="predicted"/>
<protein>
    <recommendedName>
        <fullName evidence="4">DUF3617 family protein</fullName>
    </recommendedName>
</protein>